<evidence type="ECO:0000256" key="4">
    <source>
        <dbReference type="ARBA" id="ARBA00022737"/>
    </source>
</evidence>
<gene>
    <name evidence="13" type="ORF">RN001_011093</name>
</gene>
<sequence length="626" mass="73881">MEPNHLKSNEIIFELLCRGLQPQDNQMLRRAQLRGQLRKERNEPSVSFIQPYDDYEKNVSQIEESLTDLWDLLNSENVTSLVCTRVNTRLLHLENRINLLKPSGKEQISKKNDFNTQLLTLQGLLIEHSESQIENDLSKLNMSAMPSNTSYVQQSTIMNKIVKPENGTEQEYANNSLSHTSIKNEILNEIKFLKSVQCVHCKKVFPRESRLKQHLIAHSNLRPFKCTQCPKAFKEERCLEIHLKLHAGIQPVQCNDCGKYFKTKWNLKQHLITHKVIDQDNLRQFKCTLCSKSFKYANVLKNHSLIHSSRQKLRCNKCDKEFMAKGSLKQHLKIHRDKKQFKCEQCDRFFTRKSSLKRHVINHKIKQCKLCLKRFKKINQLIQHKKTHMQQTVYIEDGIKQEPQIFSNEKFKSDWNKHVIRTNDEIDSKSNQLVELSHKQSPKAFKEARCNDCGKCYTIGKLKQSLITHNIMTRNNRKLFKCKKCDKDFNRSCILEQQLDIHRGKKSYKCEQCDRSFTWKSSLRRHVTLCLKRFKRVYEMTHKKKIIDIKDEPTSSFSDEIKVKEESESYDYSTQSLISSEHTTNQIITRKDEVEIKQESTTTFKDIVFEAIKLEEKFKSEWTDDS</sequence>
<evidence type="ECO:0000256" key="3">
    <source>
        <dbReference type="ARBA" id="ARBA00022723"/>
    </source>
</evidence>
<dbReference type="FunFam" id="3.30.160.60:FF:001732">
    <property type="entry name" value="Zgc:162936"/>
    <property type="match status" value="1"/>
</dbReference>
<dbReference type="GO" id="GO:0045893">
    <property type="term" value="P:positive regulation of DNA-templated transcription"/>
    <property type="evidence" value="ECO:0007669"/>
    <property type="project" value="UniProtKB-ARBA"/>
</dbReference>
<evidence type="ECO:0000256" key="2">
    <source>
        <dbReference type="ARBA" id="ARBA00006991"/>
    </source>
</evidence>
<evidence type="ECO:0000313" key="14">
    <source>
        <dbReference type="Proteomes" id="UP001353858"/>
    </source>
</evidence>
<keyword evidence="4" id="KW-0677">Repeat</keyword>
<dbReference type="EMBL" id="JARPUR010000004">
    <property type="protein sequence ID" value="KAK4878587.1"/>
    <property type="molecule type" value="Genomic_DNA"/>
</dbReference>
<dbReference type="Pfam" id="PF00096">
    <property type="entry name" value="zf-C2H2"/>
    <property type="match status" value="5"/>
</dbReference>
<dbReference type="AlphaFoldDB" id="A0AAN7PXF4"/>
<organism evidence="13 14">
    <name type="scientific">Aquatica leii</name>
    <dbReference type="NCBI Taxonomy" id="1421715"/>
    <lineage>
        <taxon>Eukaryota</taxon>
        <taxon>Metazoa</taxon>
        <taxon>Ecdysozoa</taxon>
        <taxon>Arthropoda</taxon>
        <taxon>Hexapoda</taxon>
        <taxon>Insecta</taxon>
        <taxon>Pterygota</taxon>
        <taxon>Neoptera</taxon>
        <taxon>Endopterygota</taxon>
        <taxon>Coleoptera</taxon>
        <taxon>Polyphaga</taxon>
        <taxon>Elateriformia</taxon>
        <taxon>Elateroidea</taxon>
        <taxon>Lampyridae</taxon>
        <taxon>Luciolinae</taxon>
        <taxon>Aquatica</taxon>
    </lineage>
</organism>
<name>A0AAN7PXF4_9COLE</name>
<dbReference type="GO" id="GO:0008270">
    <property type="term" value="F:zinc ion binding"/>
    <property type="evidence" value="ECO:0007669"/>
    <property type="project" value="UniProtKB-KW"/>
</dbReference>
<dbReference type="SUPFAM" id="SSF57667">
    <property type="entry name" value="beta-beta-alpha zinc fingers"/>
    <property type="match status" value="6"/>
</dbReference>
<keyword evidence="3" id="KW-0479">Metal-binding</keyword>
<evidence type="ECO:0000256" key="1">
    <source>
        <dbReference type="ARBA" id="ARBA00004123"/>
    </source>
</evidence>
<dbReference type="PANTHER" id="PTHR16515">
    <property type="entry name" value="PR DOMAIN ZINC FINGER PROTEIN"/>
    <property type="match status" value="1"/>
</dbReference>
<keyword evidence="14" id="KW-1185">Reference proteome</keyword>
<comment type="similarity">
    <text evidence="2">Belongs to the krueppel C2H2-type zinc-finger protein family.</text>
</comment>
<evidence type="ECO:0000256" key="8">
    <source>
        <dbReference type="ARBA" id="ARBA00023125"/>
    </source>
</evidence>
<evidence type="ECO:0000256" key="9">
    <source>
        <dbReference type="ARBA" id="ARBA00023163"/>
    </source>
</evidence>
<feature type="domain" description="C2H2-type" evidence="12">
    <location>
        <begin position="196"/>
        <end position="223"/>
    </location>
</feature>
<evidence type="ECO:0000256" key="7">
    <source>
        <dbReference type="ARBA" id="ARBA00023015"/>
    </source>
</evidence>
<reference evidence="14" key="1">
    <citation type="submission" date="2023-01" db="EMBL/GenBank/DDBJ databases">
        <title>Key to firefly adult light organ development and bioluminescence: homeobox transcription factors regulate luciferase expression and transportation to peroxisome.</title>
        <authorList>
            <person name="Fu X."/>
        </authorList>
    </citation>
    <scope>NUCLEOTIDE SEQUENCE [LARGE SCALE GENOMIC DNA]</scope>
</reference>
<keyword evidence="9" id="KW-0804">Transcription</keyword>
<dbReference type="PROSITE" id="PS50157">
    <property type="entry name" value="ZINC_FINGER_C2H2_2"/>
    <property type="match status" value="9"/>
</dbReference>
<dbReference type="GO" id="GO:0005694">
    <property type="term" value="C:chromosome"/>
    <property type="evidence" value="ECO:0007669"/>
    <property type="project" value="UniProtKB-ARBA"/>
</dbReference>
<feature type="domain" description="C2H2-type" evidence="12">
    <location>
        <begin position="508"/>
        <end position="526"/>
    </location>
</feature>
<dbReference type="Gene3D" id="3.30.160.60">
    <property type="entry name" value="Classic Zinc Finger"/>
    <property type="match status" value="7"/>
</dbReference>
<dbReference type="FunFam" id="3.30.160.60:FF:000075">
    <property type="entry name" value="Putative zinc finger protein 536"/>
    <property type="match status" value="1"/>
</dbReference>
<dbReference type="InterPro" id="IPR050331">
    <property type="entry name" value="Zinc_finger"/>
</dbReference>
<dbReference type="SMART" id="SM00355">
    <property type="entry name" value="ZnF_C2H2"/>
    <property type="match status" value="9"/>
</dbReference>
<dbReference type="FunFam" id="3.30.160.60:FF:000100">
    <property type="entry name" value="Zinc finger 45-like"/>
    <property type="match status" value="1"/>
</dbReference>
<feature type="domain" description="C2H2-type" evidence="12">
    <location>
        <begin position="341"/>
        <end position="363"/>
    </location>
</feature>
<feature type="domain" description="C2H2-type" evidence="12">
    <location>
        <begin position="366"/>
        <end position="393"/>
    </location>
</feature>
<proteinExistence type="inferred from homology"/>
<accession>A0AAN7PXF4</accession>
<evidence type="ECO:0000256" key="6">
    <source>
        <dbReference type="ARBA" id="ARBA00022833"/>
    </source>
</evidence>
<dbReference type="PROSITE" id="PS00028">
    <property type="entry name" value="ZINC_FINGER_C2H2_1"/>
    <property type="match status" value="7"/>
</dbReference>
<comment type="subcellular location">
    <subcellularLocation>
        <location evidence="1">Nucleus</location>
    </subcellularLocation>
</comment>
<evidence type="ECO:0000256" key="10">
    <source>
        <dbReference type="ARBA" id="ARBA00023242"/>
    </source>
</evidence>
<feature type="domain" description="C2H2-type" evidence="12">
    <location>
        <begin position="252"/>
        <end position="274"/>
    </location>
</feature>
<dbReference type="InterPro" id="IPR036236">
    <property type="entry name" value="Znf_C2H2_sf"/>
</dbReference>
<dbReference type="GO" id="GO:0005634">
    <property type="term" value="C:nucleus"/>
    <property type="evidence" value="ECO:0007669"/>
    <property type="project" value="UniProtKB-SubCell"/>
</dbReference>
<dbReference type="Proteomes" id="UP001353858">
    <property type="component" value="Unassembled WGS sequence"/>
</dbReference>
<feature type="domain" description="C2H2-type" evidence="12">
    <location>
        <begin position="224"/>
        <end position="251"/>
    </location>
</feature>
<feature type="domain" description="C2H2-type" evidence="12">
    <location>
        <begin position="480"/>
        <end position="507"/>
    </location>
</feature>
<evidence type="ECO:0000259" key="12">
    <source>
        <dbReference type="PROSITE" id="PS50157"/>
    </source>
</evidence>
<feature type="domain" description="C2H2-type" evidence="12">
    <location>
        <begin position="313"/>
        <end position="340"/>
    </location>
</feature>
<feature type="domain" description="C2H2-type" evidence="12">
    <location>
        <begin position="285"/>
        <end position="312"/>
    </location>
</feature>
<dbReference type="PANTHER" id="PTHR16515:SF66">
    <property type="entry name" value="C2H2-TYPE DOMAIN-CONTAINING PROTEIN"/>
    <property type="match status" value="1"/>
</dbReference>
<keyword evidence="8" id="KW-0238">DNA-binding</keyword>
<evidence type="ECO:0000313" key="13">
    <source>
        <dbReference type="EMBL" id="KAK4878587.1"/>
    </source>
</evidence>
<evidence type="ECO:0000256" key="11">
    <source>
        <dbReference type="PROSITE-ProRule" id="PRU00042"/>
    </source>
</evidence>
<dbReference type="InterPro" id="IPR013087">
    <property type="entry name" value="Znf_C2H2_type"/>
</dbReference>
<keyword evidence="10" id="KW-0539">Nucleus</keyword>
<dbReference type="GO" id="GO:0043565">
    <property type="term" value="F:sequence-specific DNA binding"/>
    <property type="evidence" value="ECO:0007669"/>
    <property type="project" value="UniProtKB-ARBA"/>
</dbReference>
<keyword evidence="6" id="KW-0862">Zinc</keyword>
<evidence type="ECO:0000256" key="5">
    <source>
        <dbReference type="ARBA" id="ARBA00022771"/>
    </source>
</evidence>
<keyword evidence="5 11" id="KW-0863">Zinc-finger</keyword>
<protein>
    <recommendedName>
        <fullName evidence="12">C2H2-type domain-containing protein</fullName>
    </recommendedName>
</protein>
<comment type="caution">
    <text evidence="13">The sequence shown here is derived from an EMBL/GenBank/DDBJ whole genome shotgun (WGS) entry which is preliminary data.</text>
</comment>
<keyword evidence="7" id="KW-0805">Transcription regulation</keyword>
<dbReference type="Pfam" id="PF12874">
    <property type="entry name" value="zf-met"/>
    <property type="match status" value="1"/>
</dbReference>